<dbReference type="Proteomes" id="UP000829517">
    <property type="component" value="Unassembled WGS sequence"/>
</dbReference>
<reference evidence="3 4" key="1">
    <citation type="submission" date="2021-01" db="EMBL/GenBank/DDBJ databases">
        <title>Genome sequencing of Joostella atrarenae M1-2 (= KCTC 23194).</title>
        <authorList>
            <person name="Zakaria M.R."/>
            <person name="Lam M.Q."/>
            <person name="Chong C.S."/>
        </authorList>
    </citation>
    <scope>NUCLEOTIDE SEQUENCE [LARGE SCALE GENOMIC DNA]</scope>
    <source>
        <strain evidence="3 4">M1-2</strain>
    </source>
</reference>
<feature type="domain" description="DUF4136" evidence="2">
    <location>
        <begin position="25"/>
        <end position="175"/>
    </location>
</feature>
<protein>
    <submittedName>
        <fullName evidence="3">DUF4136 domain-containing protein</fullName>
    </submittedName>
</protein>
<dbReference type="Gene3D" id="3.30.160.670">
    <property type="match status" value="1"/>
</dbReference>
<dbReference type="Pfam" id="PF13590">
    <property type="entry name" value="DUF4136"/>
    <property type="match status" value="1"/>
</dbReference>
<organism evidence="3 4">
    <name type="scientific">Joostella atrarenae</name>
    <dbReference type="NCBI Taxonomy" id="679257"/>
    <lineage>
        <taxon>Bacteria</taxon>
        <taxon>Pseudomonadati</taxon>
        <taxon>Bacteroidota</taxon>
        <taxon>Flavobacteriia</taxon>
        <taxon>Flavobacteriales</taxon>
        <taxon>Flavobacteriaceae</taxon>
        <taxon>Joostella</taxon>
    </lineage>
</organism>
<dbReference type="PROSITE" id="PS51257">
    <property type="entry name" value="PROKAR_LIPOPROTEIN"/>
    <property type="match status" value="1"/>
</dbReference>
<proteinExistence type="predicted"/>
<name>A0ABS9J0Z4_9FLAO</name>
<evidence type="ECO:0000313" key="4">
    <source>
        <dbReference type="Proteomes" id="UP000829517"/>
    </source>
</evidence>
<evidence type="ECO:0000256" key="1">
    <source>
        <dbReference type="SAM" id="SignalP"/>
    </source>
</evidence>
<feature type="chain" id="PRO_5047058794" evidence="1">
    <location>
        <begin position="27"/>
        <end position="187"/>
    </location>
</feature>
<sequence length="187" mass="20920">MKTIKLFSGMLLVALLMGACSSVSVATDYDRHVDFSKYKTFAFYKPGIDKAGISDLDKKRILRSIQYELQNRGYVLSANPDVLVSIFTKEVDRVSVYNNVGWGWGYYGYPYWGGGYNSVSTETEGSLYIDMIDAEKKELVWQGKGTGSLVTSGDMAKKEERITMFVKEILEQFPPITTQVAAVDNGQ</sequence>
<comment type="caution">
    <text evidence="3">The sequence shown here is derived from an EMBL/GenBank/DDBJ whole genome shotgun (WGS) entry which is preliminary data.</text>
</comment>
<gene>
    <name evidence="3" type="ORF">JM658_04160</name>
</gene>
<feature type="signal peptide" evidence="1">
    <location>
        <begin position="1"/>
        <end position="26"/>
    </location>
</feature>
<accession>A0ABS9J0Z4</accession>
<keyword evidence="4" id="KW-1185">Reference proteome</keyword>
<dbReference type="EMBL" id="JAETXX010000001">
    <property type="protein sequence ID" value="MCF8714013.1"/>
    <property type="molecule type" value="Genomic_DNA"/>
</dbReference>
<evidence type="ECO:0000313" key="3">
    <source>
        <dbReference type="EMBL" id="MCF8714013.1"/>
    </source>
</evidence>
<keyword evidence="1" id="KW-0732">Signal</keyword>
<evidence type="ECO:0000259" key="2">
    <source>
        <dbReference type="Pfam" id="PF13590"/>
    </source>
</evidence>
<dbReference type="RefSeq" id="WP_236957969.1">
    <property type="nucleotide sequence ID" value="NZ_JAETXX010000001.1"/>
</dbReference>
<dbReference type="InterPro" id="IPR025411">
    <property type="entry name" value="DUF4136"/>
</dbReference>